<name>A0A7S3GLU8_9EUKA</name>
<feature type="transmembrane region" description="Helical" evidence="2">
    <location>
        <begin position="120"/>
        <end position="141"/>
    </location>
</feature>
<organism evidence="3">
    <name type="scientific">Palpitomonas bilix</name>
    <dbReference type="NCBI Taxonomy" id="652834"/>
    <lineage>
        <taxon>Eukaryota</taxon>
        <taxon>Eukaryota incertae sedis</taxon>
    </lineage>
</organism>
<evidence type="ECO:0000313" key="3">
    <source>
        <dbReference type="EMBL" id="CAE0270616.1"/>
    </source>
</evidence>
<dbReference type="AlphaFoldDB" id="A0A7S3GLU8"/>
<feature type="region of interest" description="Disordered" evidence="1">
    <location>
        <begin position="240"/>
        <end position="259"/>
    </location>
</feature>
<feature type="compositionally biased region" description="Basic and acidic residues" evidence="1">
    <location>
        <begin position="249"/>
        <end position="259"/>
    </location>
</feature>
<keyword evidence="2" id="KW-1133">Transmembrane helix</keyword>
<reference evidence="3" key="1">
    <citation type="submission" date="2021-01" db="EMBL/GenBank/DDBJ databases">
        <authorList>
            <person name="Corre E."/>
            <person name="Pelletier E."/>
            <person name="Niang G."/>
            <person name="Scheremetjew M."/>
            <person name="Finn R."/>
            <person name="Kale V."/>
            <person name="Holt S."/>
            <person name="Cochrane G."/>
            <person name="Meng A."/>
            <person name="Brown T."/>
            <person name="Cohen L."/>
        </authorList>
    </citation>
    <scope>NUCLEOTIDE SEQUENCE</scope>
    <source>
        <strain evidence="3">NIES-2562</strain>
    </source>
</reference>
<evidence type="ECO:0000256" key="2">
    <source>
        <dbReference type="SAM" id="Phobius"/>
    </source>
</evidence>
<evidence type="ECO:0000256" key="1">
    <source>
        <dbReference type="SAM" id="MobiDB-lite"/>
    </source>
</evidence>
<keyword evidence="2" id="KW-0472">Membrane</keyword>
<protein>
    <submittedName>
        <fullName evidence="3">Uncharacterized protein</fullName>
    </submittedName>
</protein>
<feature type="transmembrane region" description="Helical" evidence="2">
    <location>
        <begin position="147"/>
        <end position="166"/>
    </location>
</feature>
<dbReference type="EMBL" id="HBIB01049923">
    <property type="protein sequence ID" value="CAE0270616.1"/>
    <property type="molecule type" value="Transcribed_RNA"/>
</dbReference>
<sequence length="259" mass="29062">MEGARNVIDSSIFASLKRCKKVYLSSDLFSAFEEDEGRRNQFERLCDNLEKSLTWNSMFCDYQPAHEEEDEEDAYETSEKMVLRFLFPQLSLKEFAYNTLLKGKKWTEAMLKIKDELGGVPGIAGISASGLVTTAAAAFGFNVSVGSAVFLGAGVAGLIGALVLLFKTAAKKSRFCKAETQKNEERGAGLARGDMVSGKPERMFPNKKIRFVDMFKYVWDSLVHFCKKCKASVQTWRSGGRNQNIDNRLPSEEYREHAK</sequence>
<proteinExistence type="predicted"/>
<accession>A0A7S3GLU8</accession>
<gene>
    <name evidence="3" type="ORF">PBIL07802_LOCUS32971</name>
</gene>
<keyword evidence="2" id="KW-0812">Transmembrane</keyword>